<reference evidence="2 3" key="1">
    <citation type="journal article" date="2015" name="PLoS ONE">
        <title>Genome Sequence of Bacillus endophyticus and Analysis of Its Companion Mechanism in the Ketogulonigenium vulgare-Bacillus Strain Consortium.</title>
        <authorList>
            <person name="Jia N."/>
            <person name="Du J."/>
            <person name="Ding M.Z."/>
            <person name="Gao F."/>
            <person name="Yuan Y.J."/>
        </authorList>
    </citation>
    <scope>NUCLEOTIDE SEQUENCE [LARGE SCALE GENOMIC DNA]</scope>
    <source>
        <strain evidence="2 3">Hbe603</strain>
    </source>
</reference>
<dbReference type="RefSeq" id="WP_046217190.1">
    <property type="nucleotide sequence ID" value="NZ_CP011974.1"/>
</dbReference>
<dbReference type="Pfam" id="PF11611">
    <property type="entry name" value="DUF4352"/>
    <property type="match status" value="1"/>
</dbReference>
<dbReference type="AlphaFoldDB" id="A0A0H4KI98"/>
<dbReference type="PATRIC" id="fig|135735.6.peg.2254"/>
<evidence type="ECO:0000313" key="2">
    <source>
        <dbReference type="EMBL" id="AKO92536.1"/>
    </source>
</evidence>
<dbReference type="Proteomes" id="UP000036202">
    <property type="component" value="Chromosome"/>
</dbReference>
<evidence type="ECO:0000256" key="1">
    <source>
        <dbReference type="SAM" id="MobiDB-lite"/>
    </source>
</evidence>
<gene>
    <name evidence="2" type="ORF">BEH_10815</name>
</gene>
<evidence type="ECO:0000313" key="3">
    <source>
        <dbReference type="Proteomes" id="UP000036202"/>
    </source>
</evidence>
<protein>
    <submittedName>
        <fullName evidence="2">Uncharacterized protein</fullName>
    </submittedName>
</protein>
<reference evidence="3" key="2">
    <citation type="submission" date="2015-06" db="EMBL/GenBank/DDBJ databases">
        <title>Genome Sequence of Bacillus endophyticus and Analysis of its Companion Mechanism in the Ketogulonigenium vulgare-Bacillus strain Consortium.</title>
        <authorList>
            <person name="Jia N."/>
            <person name="Du J."/>
            <person name="Ding M.-Z."/>
            <person name="Gao F."/>
            <person name="Yuan Y.-J."/>
        </authorList>
    </citation>
    <scope>NUCLEOTIDE SEQUENCE [LARGE SCALE GENOMIC DNA]</scope>
    <source>
        <strain evidence="3">Hbe603</strain>
    </source>
</reference>
<dbReference type="EMBL" id="CP011974">
    <property type="protein sequence ID" value="AKO92536.1"/>
    <property type="molecule type" value="Genomic_DNA"/>
</dbReference>
<dbReference type="KEGG" id="beo:BEH_10815"/>
<accession>A0A0H4KI98</accession>
<proteinExistence type="predicted"/>
<name>A0A0H4KI98_9BACI</name>
<feature type="compositionally biased region" description="Low complexity" evidence="1">
    <location>
        <begin position="31"/>
        <end position="42"/>
    </location>
</feature>
<dbReference type="GeneID" id="93701298"/>
<feature type="region of interest" description="Disordered" evidence="1">
    <location>
        <begin position="31"/>
        <end position="53"/>
    </location>
</feature>
<dbReference type="InterPro" id="IPR029050">
    <property type="entry name" value="Immunoprotect_excell_Ig-like"/>
</dbReference>
<accession>A0A1X7E747</accession>
<keyword evidence="3" id="KW-1185">Reference proteome</keyword>
<sequence length="192" mass="20467">MKNFFKMGCLGFIVLIVIIIVIAVATGGNDSSNKANTSNSTKQETNKKDAKNSYGVGDAVEVGDMVYTVNSKEVTSQVGPSVLPTEAKGKFLVVELNVKNNGNKAVTVDSSFFKLKHGDKVFEADSAASMSANQGEDGNIKNSFFLEQLNPDLEMGGKVVFDLSESTVNASDLQLQVQTGAFGTQTEVINLQ</sequence>
<dbReference type="Gene3D" id="2.60.40.1240">
    <property type="match status" value="1"/>
</dbReference>
<dbReference type="InterPro" id="IPR029051">
    <property type="entry name" value="DUF4352"/>
</dbReference>
<dbReference type="OrthoDB" id="2389763at2"/>
<organism evidence="2 3">
    <name type="scientific">Priestia filamentosa</name>
    <dbReference type="NCBI Taxonomy" id="1402861"/>
    <lineage>
        <taxon>Bacteria</taxon>
        <taxon>Bacillati</taxon>
        <taxon>Bacillota</taxon>
        <taxon>Bacilli</taxon>
        <taxon>Bacillales</taxon>
        <taxon>Bacillaceae</taxon>
        <taxon>Priestia</taxon>
    </lineage>
</organism>